<dbReference type="GO" id="GO:0032259">
    <property type="term" value="P:methylation"/>
    <property type="evidence" value="ECO:0007669"/>
    <property type="project" value="UniProtKB-KW"/>
</dbReference>
<evidence type="ECO:0000256" key="2">
    <source>
        <dbReference type="ARBA" id="ARBA00022679"/>
    </source>
</evidence>
<keyword evidence="3" id="KW-0949">S-adenosyl-L-methionine</keyword>
<dbReference type="Gene3D" id="3.40.50.150">
    <property type="entry name" value="Vaccinia Virus protein VP39"/>
    <property type="match status" value="1"/>
</dbReference>
<dbReference type="Proteomes" id="UP001369815">
    <property type="component" value="Unassembled WGS sequence"/>
</dbReference>
<evidence type="ECO:0000256" key="3">
    <source>
        <dbReference type="ARBA" id="ARBA00022691"/>
    </source>
</evidence>
<keyword evidence="6" id="KW-1185">Reference proteome</keyword>
<dbReference type="InterPro" id="IPR013216">
    <property type="entry name" value="Methyltransf_11"/>
</dbReference>
<sequence length="242" mass="27976">MPQNVYDRQDFFKNYIKLDRQVKGLEGAPEWPQLRAMLPDLNGLTVLDLGCGFGWFSRFARENGAKFVRAIDISEKMLERAEEMTSDDNIKYERANLEDLILAEGEYDLVFSSLAFHYVANIASLIKKIGIGLKPSGRLVCSIEHPIYTAPQRPKFIANEETGDKSWLLDNYQKEGPRITNWLAPEIEKQHRTIGTYINTILRNNMQLSDFIEWCPTEEELKRFPTRESEVNKQEILSDIVL</sequence>
<dbReference type="PANTHER" id="PTHR43464:SF19">
    <property type="entry name" value="UBIQUINONE BIOSYNTHESIS O-METHYLTRANSFERASE, MITOCHONDRIAL"/>
    <property type="match status" value="1"/>
</dbReference>
<dbReference type="GO" id="GO:0008757">
    <property type="term" value="F:S-adenosylmethionine-dependent methyltransferase activity"/>
    <property type="evidence" value="ECO:0007669"/>
    <property type="project" value="InterPro"/>
</dbReference>
<dbReference type="Pfam" id="PF08241">
    <property type="entry name" value="Methyltransf_11"/>
    <property type="match status" value="1"/>
</dbReference>
<keyword evidence="2" id="KW-0808">Transferase</keyword>
<name>A0AAX6N0N2_9PEZI</name>
<feature type="domain" description="Methyltransferase type 11" evidence="4">
    <location>
        <begin position="47"/>
        <end position="141"/>
    </location>
</feature>
<dbReference type="SUPFAM" id="SSF53335">
    <property type="entry name" value="S-adenosyl-L-methionine-dependent methyltransferases"/>
    <property type="match status" value="1"/>
</dbReference>
<protein>
    <recommendedName>
        <fullName evidence="4">Methyltransferase type 11 domain-containing protein</fullName>
    </recommendedName>
</protein>
<gene>
    <name evidence="5" type="ORF">Daesc_001102</name>
</gene>
<organism evidence="5 6">
    <name type="scientific">Daldinia eschscholtzii</name>
    <dbReference type="NCBI Taxonomy" id="292717"/>
    <lineage>
        <taxon>Eukaryota</taxon>
        <taxon>Fungi</taxon>
        <taxon>Dikarya</taxon>
        <taxon>Ascomycota</taxon>
        <taxon>Pezizomycotina</taxon>
        <taxon>Sordariomycetes</taxon>
        <taxon>Xylariomycetidae</taxon>
        <taxon>Xylariales</taxon>
        <taxon>Hypoxylaceae</taxon>
        <taxon>Daldinia</taxon>
    </lineage>
</organism>
<evidence type="ECO:0000313" key="5">
    <source>
        <dbReference type="EMBL" id="KAK6958304.1"/>
    </source>
</evidence>
<reference evidence="5 6" key="1">
    <citation type="journal article" date="2024" name="Front Chem Biol">
        <title>Unveiling the potential of Daldinia eschscholtzii MFLUCC 19-0629 through bioactivity and bioinformatics studies for enhanced sustainable agriculture production.</title>
        <authorList>
            <person name="Brooks S."/>
            <person name="Weaver J.A."/>
            <person name="Klomchit A."/>
            <person name="Alharthi S.A."/>
            <person name="Onlamun T."/>
            <person name="Nurani R."/>
            <person name="Vong T.K."/>
            <person name="Alberti F."/>
            <person name="Greco C."/>
        </authorList>
    </citation>
    <scope>NUCLEOTIDE SEQUENCE [LARGE SCALE GENOMIC DNA]</scope>
    <source>
        <strain evidence="5">MFLUCC 19-0629</strain>
    </source>
</reference>
<dbReference type="InterPro" id="IPR029063">
    <property type="entry name" value="SAM-dependent_MTases_sf"/>
</dbReference>
<dbReference type="CDD" id="cd02440">
    <property type="entry name" value="AdoMet_MTases"/>
    <property type="match status" value="1"/>
</dbReference>
<dbReference type="PANTHER" id="PTHR43464">
    <property type="entry name" value="METHYLTRANSFERASE"/>
    <property type="match status" value="1"/>
</dbReference>
<dbReference type="EMBL" id="JBANMG010000001">
    <property type="protein sequence ID" value="KAK6958304.1"/>
    <property type="molecule type" value="Genomic_DNA"/>
</dbReference>
<evidence type="ECO:0000256" key="1">
    <source>
        <dbReference type="ARBA" id="ARBA00022603"/>
    </source>
</evidence>
<keyword evidence="1" id="KW-0489">Methyltransferase</keyword>
<evidence type="ECO:0000313" key="6">
    <source>
        <dbReference type="Proteomes" id="UP001369815"/>
    </source>
</evidence>
<dbReference type="AlphaFoldDB" id="A0AAX6N0N2"/>
<evidence type="ECO:0000259" key="4">
    <source>
        <dbReference type="Pfam" id="PF08241"/>
    </source>
</evidence>
<proteinExistence type="predicted"/>
<comment type="caution">
    <text evidence="5">The sequence shown here is derived from an EMBL/GenBank/DDBJ whole genome shotgun (WGS) entry which is preliminary data.</text>
</comment>
<accession>A0AAX6N0N2</accession>